<name>A0A838CWB3_9BACI</name>
<dbReference type="EMBL" id="JACEFG010000003">
    <property type="protein sequence ID" value="MBA2176337.1"/>
    <property type="molecule type" value="Genomic_DNA"/>
</dbReference>
<protein>
    <submittedName>
        <fullName evidence="1">VCBS repeat-containing protein</fullName>
    </submittedName>
</protein>
<keyword evidence="2" id="KW-1185">Reference proteome</keyword>
<evidence type="ECO:0000313" key="2">
    <source>
        <dbReference type="Proteomes" id="UP000571017"/>
    </source>
</evidence>
<reference evidence="1 2" key="1">
    <citation type="journal article" date="2004" name="Extremophiles">
        <title>Halobacillus locisalis sp. nov., a halophilic bacterium isolated from a marine solar saltern of the Yellow Sea in Korea.</title>
        <authorList>
            <person name="Yoon J.H."/>
            <person name="Kang K.H."/>
            <person name="Oh T.K."/>
            <person name="Park Y.H."/>
        </authorList>
    </citation>
    <scope>NUCLEOTIDE SEQUENCE [LARGE SCALE GENOMIC DNA]</scope>
    <source>
        <strain evidence="1 2">KCTC 3788</strain>
    </source>
</reference>
<comment type="caution">
    <text evidence="1">The sequence shown here is derived from an EMBL/GenBank/DDBJ whole genome shotgun (WGS) entry which is preliminary data.</text>
</comment>
<evidence type="ECO:0000313" key="1">
    <source>
        <dbReference type="EMBL" id="MBA2176337.1"/>
    </source>
</evidence>
<dbReference type="AlphaFoldDB" id="A0A838CWB3"/>
<sequence>MHPHFFNRQEQSSILAFAEGDVNGDYIQDYVYIVGQQSSDSPYTTALTIVVQDGKTNAFYNIPLKTDSGYEPALFLGDFTGNGVDDIFIRINSGGSGGFGYFYVYSFANNLANILFDYEVFNGENQYAVLYEDQYRVKVINETMNLTSTIDLSNRDPQYLADLYNSDGTLIQPREGWVSDLNQLYPIDFDGDGVYELYALQRIIGQYNADGLGLVQTPLSWDQNKFKPFFDNQYVAVLGQPYR</sequence>
<dbReference type="Proteomes" id="UP000571017">
    <property type="component" value="Unassembled WGS sequence"/>
</dbReference>
<proteinExistence type="predicted"/>
<gene>
    <name evidence="1" type="ORF">H0266_15680</name>
</gene>
<accession>A0A838CWB3</accession>
<dbReference type="RefSeq" id="WP_181473362.1">
    <property type="nucleotide sequence ID" value="NZ_JACEFG010000003.1"/>
</dbReference>
<dbReference type="InterPro" id="IPR028994">
    <property type="entry name" value="Integrin_alpha_N"/>
</dbReference>
<dbReference type="SUPFAM" id="SSF69318">
    <property type="entry name" value="Integrin alpha N-terminal domain"/>
    <property type="match status" value="1"/>
</dbReference>
<organism evidence="1 2">
    <name type="scientific">Halobacillus locisalis</name>
    <dbReference type="NCBI Taxonomy" id="220753"/>
    <lineage>
        <taxon>Bacteria</taxon>
        <taxon>Bacillati</taxon>
        <taxon>Bacillota</taxon>
        <taxon>Bacilli</taxon>
        <taxon>Bacillales</taxon>
        <taxon>Bacillaceae</taxon>
        <taxon>Halobacillus</taxon>
    </lineage>
</organism>